<dbReference type="SMART" id="SM00487">
    <property type="entry name" value="DEXDc"/>
    <property type="match status" value="1"/>
</dbReference>
<evidence type="ECO:0000256" key="1">
    <source>
        <dbReference type="ARBA" id="ARBA00007504"/>
    </source>
</evidence>
<evidence type="ECO:0000256" key="15">
    <source>
        <dbReference type="RuleBase" id="RU363016"/>
    </source>
</evidence>
<dbReference type="Gene3D" id="2.40.50.140">
    <property type="entry name" value="Nucleic acid-binding proteins"/>
    <property type="match status" value="1"/>
</dbReference>
<dbReference type="GO" id="GO:0006310">
    <property type="term" value="P:DNA recombination"/>
    <property type="evidence" value="ECO:0007669"/>
    <property type="project" value="UniProtKB-UniRule"/>
</dbReference>
<name>A0A6I6D7K6_9FIRM</name>
<evidence type="ECO:0000256" key="10">
    <source>
        <dbReference type="ARBA" id="ARBA00023204"/>
    </source>
</evidence>
<evidence type="ECO:0000256" key="3">
    <source>
        <dbReference type="ARBA" id="ARBA00022741"/>
    </source>
</evidence>
<dbReference type="EC" id="5.6.2.4" evidence="13 15"/>
<gene>
    <name evidence="18" type="ORF">SYNTR_0480</name>
</gene>
<keyword evidence="6 15" id="KW-0347">Helicase</keyword>
<keyword evidence="9 15" id="KW-0233">DNA recombination</keyword>
<dbReference type="KEGG" id="salq:SYNTR_0480"/>
<dbReference type="AlphaFoldDB" id="A0A6I6D7K6"/>
<protein>
    <recommendedName>
        <fullName evidence="2 15">ATP-dependent DNA helicase RecG</fullName>
        <ecNumber evidence="13 15">5.6.2.4</ecNumber>
    </recommendedName>
</protein>
<dbReference type="NCBIfam" id="TIGR00643">
    <property type="entry name" value="recG"/>
    <property type="match status" value="1"/>
</dbReference>
<evidence type="ECO:0000256" key="14">
    <source>
        <dbReference type="ARBA" id="ARBA00048988"/>
    </source>
</evidence>
<dbReference type="GO" id="GO:0043138">
    <property type="term" value="F:3'-5' DNA helicase activity"/>
    <property type="evidence" value="ECO:0007669"/>
    <property type="project" value="UniProtKB-EC"/>
</dbReference>
<organism evidence="18 19">
    <name type="scientific">Candidatus Syntrophocurvum alkaliphilum</name>
    <dbReference type="NCBI Taxonomy" id="2293317"/>
    <lineage>
        <taxon>Bacteria</taxon>
        <taxon>Bacillati</taxon>
        <taxon>Bacillota</taxon>
        <taxon>Clostridia</taxon>
        <taxon>Eubacteriales</taxon>
        <taxon>Syntrophomonadaceae</taxon>
        <taxon>Candidatus Syntrophocurvum</taxon>
    </lineage>
</organism>
<evidence type="ECO:0000259" key="16">
    <source>
        <dbReference type="PROSITE" id="PS51192"/>
    </source>
</evidence>
<dbReference type="GO" id="GO:0003677">
    <property type="term" value="F:DNA binding"/>
    <property type="evidence" value="ECO:0007669"/>
    <property type="project" value="UniProtKB-KW"/>
</dbReference>
<dbReference type="InterPro" id="IPR004609">
    <property type="entry name" value="ATP-dep_DNA_helicase_RecG"/>
</dbReference>
<keyword evidence="7 15" id="KW-0067">ATP-binding</keyword>
<dbReference type="InterPro" id="IPR014001">
    <property type="entry name" value="Helicase_ATP-bd"/>
</dbReference>
<dbReference type="GO" id="GO:0006281">
    <property type="term" value="P:DNA repair"/>
    <property type="evidence" value="ECO:0007669"/>
    <property type="project" value="UniProtKB-UniRule"/>
</dbReference>
<dbReference type="Pfam" id="PF17191">
    <property type="entry name" value="RecG_wedge"/>
    <property type="match status" value="1"/>
</dbReference>
<keyword evidence="4 15" id="KW-0227">DNA damage</keyword>
<evidence type="ECO:0000256" key="7">
    <source>
        <dbReference type="ARBA" id="ARBA00022840"/>
    </source>
</evidence>
<dbReference type="Pfam" id="PF19833">
    <property type="entry name" value="RecG_dom3_C"/>
    <property type="match status" value="1"/>
</dbReference>
<evidence type="ECO:0000256" key="13">
    <source>
        <dbReference type="ARBA" id="ARBA00034808"/>
    </source>
</evidence>
<keyword evidence="5 15" id="KW-0378">Hydrolase</keyword>
<dbReference type="CDD" id="cd04488">
    <property type="entry name" value="RecG_wedge_OBF"/>
    <property type="match status" value="1"/>
</dbReference>
<evidence type="ECO:0000313" key="19">
    <source>
        <dbReference type="Proteomes" id="UP000426444"/>
    </source>
</evidence>
<dbReference type="CDD" id="cd17992">
    <property type="entry name" value="DEXHc_RecG"/>
    <property type="match status" value="1"/>
</dbReference>
<dbReference type="InterPro" id="IPR011545">
    <property type="entry name" value="DEAD/DEAH_box_helicase_dom"/>
</dbReference>
<comment type="catalytic activity">
    <reaction evidence="14 15">
        <text>ATP + H2O = ADP + phosphate + H(+)</text>
        <dbReference type="Rhea" id="RHEA:13065"/>
        <dbReference type="ChEBI" id="CHEBI:15377"/>
        <dbReference type="ChEBI" id="CHEBI:15378"/>
        <dbReference type="ChEBI" id="CHEBI:30616"/>
        <dbReference type="ChEBI" id="CHEBI:43474"/>
        <dbReference type="ChEBI" id="CHEBI:456216"/>
        <dbReference type="EC" id="5.6.2.4"/>
    </reaction>
</comment>
<dbReference type="InterPro" id="IPR001650">
    <property type="entry name" value="Helicase_C-like"/>
</dbReference>
<feature type="domain" description="Helicase C-terminal" evidence="17">
    <location>
        <begin position="452"/>
        <end position="616"/>
    </location>
</feature>
<evidence type="ECO:0000256" key="8">
    <source>
        <dbReference type="ARBA" id="ARBA00023125"/>
    </source>
</evidence>
<proteinExistence type="inferred from homology"/>
<dbReference type="InterPro" id="IPR033454">
    <property type="entry name" value="RecG_wedge"/>
</dbReference>
<dbReference type="PANTHER" id="PTHR47964">
    <property type="entry name" value="ATP-DEPENDENT DNA HELICASE HOMOLOG RECG, CHLOROPLASTIC"/>
    <property type="match status" value="1"/>
</dbReference>
<reference evidence="19" key="1">
    <citation type="journal article" date="2019" name="Microbiology">
        <title>Complete Genome Sequence of an Uncultured Bacterium of the Candidate Phylum Bipolaricaulota.</title>
        <authorList>
            <person name="Kadnikov V.V."/>
            <person name="Mardanov A.V."/>
            <person name="Beletsky A.V."/>
            <person name="Frank Y.A."/>
            <person name="Karnachuk O.V."/>
            <person name="Ravin N.V."/>
        </authorList>
    </citation>
    <scope>NUCLEOTIDE SEQUENCE [LARGE SCALE GENOMIC DNA]</scope>
</reference>
<dbReference type="Gene3D" id="3.40.50.300">
    <property type="entry name" value="P-loop containing nucleotide triphosphate hydrolases"/>
    <property type="match status" value="2"/>
</dbReference>
<evidence type="ECO:0000256" key="11">
    <source>
        <dbReference type="ARBA" id="ARBA00023235"/>
    </source>
</evidence>
<keyword evidence="3 15" id="KW-0547">Nucleotide-binding</keyword>
<keyword evidence="10 15" id="KW-0234">DNA repair</keyword>
<comment type="function">
    <text evidence="15">Plays a critical role in recombination and DNA repair. Helps process Holliday junction intermediates to mature products by catalyzing branch migration. Has replication fork regression activity, unwinds stalled or blocked replication forks to make a HJ that can be resolved. Has a DNA unwinding activity characteristic of a DNA helicase with 3'-5' polarity.</text>
</comment>
<dbReference type="SUPFAM" id="SSF50249">
    <property type="entry name" value="Nucleic acid-binding proteins"/>
    <property type="match status" value="1"/>
</dbReference>
<dbReference type="GO" id="GO:0005524">
    <property type="term" value="F:ATP binding"/>
    <property type="evidence" value="ECO:0007669"/>
    <property type="project" value="UniProtKB-KW"/>
</dbReference>
<dbReference type="PANTHER" id="PTHR47964:SF1">
    <property type="entry name" value="ATP-DEPENDENT DNA HELICASE HOMOLOG RECG, CHLOROPLASTIC"/>
    <property type="match status" value="1"/>
</dbReference>
<evidence type="ECO:0000256" key="4">
    <source>
        <dbReference type="ARBA" id="ARBA00022763"/>
    </source>
</evidence>
<evidence type="ECO:0000256" key="9">
    <source>
        <dbReference type="ARBA" id="ARBA00023172"/>
    </source>
</evidence>
<dbReference type="Pfam" id="PF00271">
    <property type="entry name" value="Helicase_C"/>
    <property type="match status" value="1"/>
</dbReference>
<dbReference type="InterPro" id="IPR027417">
    <property type="entry name" value="P-loop_NTPase"/>
</dbReference>
<dbReference type="SUPFAM" id="SSF52540">
    <property type="entry name" value="P-loop containing nucleoside triphosphate hydrolases"/>
    <property type="match status" value="2"/>
</dbReference>
<dbReference type="CDD" id="cd18811">
    <property type="entry name" value="SF2_C_RecG"/>
    <property type="match status" value="1"/>
</dbReference>
<evidence type="ECO:0000256" key="6">
    <source>
        <dbReference type="ARBA" id="ARBA00022806"/>
    </source>
</evidence>
<keyword evidence="8" id="KW-0238">DNA-binding</keyword>
<accession>A0A6I6D7K6</accession>
<sequence length="678" mass="77103">MDRLFSDIQFVKGVGPKKSKALHKLNIKTVFDILWYMPRDYFNRSNVEKIVEINNYDNVNIKGFVKNTSSTRTSRGLSIFKAMITDNSGSINAIWFNQAHLSKKIKSGDELFLSGKIKHTYGGKELFVNEYEIISDSDMENKILPIYSLTEGIYQNFLRKIILQVLNNELKNYIDIFDENTKNKYKLCDIQYAFKNIHYPESREAYIKARRRLAFEELFLYQVGIHSLNKKAKVENNYVVHNEKTNLVSKVLNELPFNLTNGQKKVLDQIFLDMESPKAMNRLLQGDVGSGKTVVAALALTKAVASGYQTAIMAPTEILAEQHYKSISMFLSSDVVVALLTGSTPNNEKKMILEALDKGDIDVLIGTHALIQNNVNFKNLGLVIIDEQHRFGVKQRGALTKKGQTLDVLIMTATPIPRTLALTVYGDLEVSIIDELPPGRKPIKTIYIKREFRNRAYNFLKEQLKKGSQAYVVCPLVEESELQELKAVTTLYEELKEKFSEYKIGLIHGRMPSKEKELFMNQFKNGSFKILVATTVIEVGVDIPNASIMLIEHAERFGLSQLHQLRGRVGRGSKQSFCILIGDPKNDEALKRLKTMEKTSNGFVLAQEDLSLRGPGDFLGVRQHGLNDLKVANLISDTKIIEITRKLVKENLQTYQNSEIILKIIKHKFKFYGDIVKN</sequence>
<evidence type="ECO:0000256" key="2">
    <source>
        <dbReference type="ARBA" id="ARBA00017846"/>
    </source>
</evidence>
<dbReference type="RefSeq" id="WP_156203004.1">
    <property type="nucleotide sequence ID" value="NZ_CP046457.1"/>
</dbReference>
<evidence type="ECO:0000313" key="18">
    <source>
        <dbReference type="EMBL" id="QGT99073.1"/>
    </source>
</evidence>
<dbReference type="InterPro" id="IPR012340">
    <property type="entry name" value="NA-bd_OB-fold"/>
</dbReference>
<dbReference type="PROSITE" id="PS51192">
    <property type="entry name" value="HELICASE_ATP_BIND_1"/>
    <property type="match status" value="1"/>
</dbReference>
<dbReference type="Proteomes" id="UP000426444">
    <property type="component" value="Chromosome"/>
</dbReference>
<dbReference type="Pfam" id="PF00270">
    <property type="entry name" value="DEAD"/>
    <property type="match status" value="1"/>
</dbReference>
<dbReference type="SMART" id="SM00490">
    <property type="entry name" value="HELICc"/>
    <property type="match status" value="1"/>
</dbReference>
<dbReference type="EMBL" id="CP046457">
    <property type="protein sequence ID" value="QGT99073.1"/>
    <property type="molecule type" value="Genomic_DNA"/>
</dbReference>
<keyword evidence="11" id="KW-0413">Isomerase</keyword>
<dbReference type="NCBIfam" id="NF008165">
    <property type="entry name" value="PRK10917.1-3"/>
    <property type="match status" value="1"/>
</dbReference>
<comment type="similarity">
    <text evidence="1 15">Belongs to the helicase family. RecG subfamily.</text>
</comment>
<dbReference type="InterPro" id="IPR045562">
    <property type="entry name" value="RecG_dom3_C"/>
</dbReference>
<evidence type="ECO:0000259" key="17">
    <source>
        <dbReference type="PROSITE" id="PS51194"/>
    </source>
</evidence>
<dbReference type="PROSITE" id="PS51194">
    <property type="entry name" value="HELICASE_CTER"/>
    <property type="match status" value="1"/>
</dbReference>
<dbReference type="InterPro" id="IPR047112">
    <property type="entry name" value="RecG/Mfd"/>
</dbReference>
<dbReference type="NCBIfam" id="NF008168">
    <property type="entry name" value="PRK10917.2-2"/>
    <property type="match status" value="1"/>
</dbReference>
<evidence type="ECO:0000256" key="12">
    <source>
        <dbReference type="ARBA" id="ARBA00034617"/>
    </source>
</evidence>
<evidence type="ECO:0000256" key="5">
    <source>
        <dbReference type="ARBA" id="ARBA00022801"/>
    </source>
</evidence>
<comment type="catalytic activity">
    <reaction evidence="12 15">
        <text>Couples ATP hydrolysis with the unwinding of duplex DNA by translocating in the 3'-5' direction.</text>
        <dbReference type="EC" id="5.6.2.4"/>
    </reaction>
</comment>
<feature type="domain" description="Helicase ATP-binding" evidence="16">
    <location>
        <begin position="273"/>
        <end position="433"/>
    </location>
</feature>
<dbReference type="OrthoDB" id="9804325at2"/>
<dbReference type="GO" id="GO:0016787">
    <property type="term" value="F:hydrolase activity"/>
    <property type="evidence" value="ECO:0007669"/>
    <property type="project" value="UniProtKB-KW"/>
</dbReference>
<keyword evidence="19" id="KW-1185">Reference proteome</keyword>